<comment type="caution">
    <text evidence="2">The sequence shown here is derived from an EMBL/GenBank/DDBJ whole genome shotgun (WGS) entry which is preliminary data.</text>
</comment>
<proteinExistence type="predicted"/>
<dbReference type="Proteomes" id="UP001153678">
    <property type="component" value="Unassembled WGS sequence"/>
</dbReference>
<evidence type="ECO:0000313" key="3">
    <source>
        <dbReference type="Proteomes" id="UP001153678"/>
    </source>
</evidence>
<accession>A0A9W4SWV8</accession>
<name>A0A9W4SWV8_9GLOM</name>
<sequence length="209" mass="24783">MLPLFFPLQKLYQQDYVDILRELLTEGFTAVKFFKKTHFAYSTRTDAEKVLRQALAQASRTEKFWDSLRTKEEKDRTYRQEELILEKKKQKFIHVQSNVIDEHLHISDESKMEFTKSTMEVSNYNKADIIGYKQHTNTPKKRSFKEVPNVHETSSGDYTEEGEEDENHSDDSEEDDENRMTQEKKEQFRKIFQEIPTEAKLVLSSKTVV</sequence>
<gene>
    <name evidence="2" type="ORF">FWILDA_LOCUS11171</name>
</gene>
<organism evidence="2 3">
    <name type="scientific">Funneliformis geosporum</name>
    <dbReference type="NCBI Taxonomy" id="1117311"/>
    <lineage>
        <taxon>Eukaryota</taxon>
        <taxon>Fungi</taxon>
        <taxon>Fungi incertae sedis</taxon>
        <taxon>Mucoromycota</taxon>
        <taxon>Glomeromycotina</taxon>
        <taxon>Glomeromycetes</taxon>
        <taxon>Glomerales</taxon>
        <taxon>Glomeraceae</taxon>
        <taxon>Funneliformis</taxon>
    </lineage>
</organism>
<feature type="compositionally biased region" description="Basic and acidic residues" evidence="1">
    <location>
        <begin position="178"/>
        <end position="187"/>
    </location>
</feature>
<dbReference type="OrthoDB" id="2434581at2759"/>
<feature type="compositionally biased region" description="Acidic residues" evidence="1">
    <location>
        <begin position="158"/>
        <end position="177"/>
    </location>
</feature>
<evidence type="ECO:0000313" key="2">
    <source>
        <dbReference type="EMBL" id="CAI2183628.1"/>
    </source>
</evidence>
<dbReference type="AlphaFoldDB" id="A0A9W4SWV8"/>
<feature type="region of interest" description="Disordered" evidence="1">
    <location>
        <begin position="138"/>
        <end position="187"/>
    </location>
</feature>
<dbReference type="EMBL" id="CAMKVN010003084">
    <property type="protein sequence ID" value="CAI2183628.1"/>
    <property type="molecule type" value="Genomic_DNA"/>
</dbReference>
<reference evidence="2" key="1">
    <citation type="submission" date="2022-08" db="EMBL/GenBank/DDBJ databases">
        <authorList>
            <person name="Kallberg Y."/>
            <person name="Tangrot J."/>
            <person name="Rosling A."/>
        </authorList>
    </citation>
    <scope>NUCLEOTIDE SEQUENCE</scope>
    <source>
        <strain evidence="2">Wild A</strain>
    </source>
</reference>
<keyword evidence="3" id="KW-1185">Reference proteome</keyword>
<evidence type="ECO:0000256" key="1">
    <source>
        <dbReference type="SAM" id="MobiDB-lite"/>
    </source>
</evidence>
<protein>
    <submittedName>
        <fullName evidence="2">10938_t:CDS:1</fullName>
    </submittedName>
</protein>